<name>A0ABN9RC13_9DINO</name>
<protein>
    <submittedName>
        <fullName evidence="1">Uncharacterized protein</fullName>
    </submittedName>
</protein>
<proteinExistence type="predicted"/>
<reference evidence="1" key="1">
    <citation type="submission" date="2023-10" db="EMBL/GenBank/DDBJ databases">
        <authorList>
            <person name="Chen Y."/>
            <person name="Shah S."/>
            <person name="Dougan E. K."/>
            <person name="Thang M."/>
            <person name="Chan C."/>
        </authorList>
    </citation>
    <scope>NUCLEOTIDE SEQUENCE [LARGE SCALE GENOMIC DNA]</scope>
</reference>
<feature type="non-terminal residue" evidence="1">
    <location>
        <position position="1"/>
    </location>
</feature>
<comment type="caution">
    <text evidence="1">The sequence shown here is derived from an EMBL/GenBank/DDBJ whole genome shotgun (WGS) entry which is preliminary data.</text>
</comment>
<dbReference type="Proteomes" id="UP001189429">
    <property type="component" value="Unassembled WGS sequence"/>
</dbReference>
<evidence type="ECO:0000313" key="1">
    <source>
        <dbReference type="EMBL" id="CAK0816101.1"/>
    </source>
</evidence>
<keyword evidence="2" id="KW-1185">Reference proteome</keyword>
<feature type="non-terminal residue" evidence="1">
    <location>
        <position position="379"/>
    </location>
</feature>
<evidence type="ECO:0000313" key="2">
    <source>
        <dbReference type="Proteomes" id="UP001189429"/>
    </source>
</evidence>
<gene>
    <name evidence="1" type="ORF">PCOR1329_LOCUS19171</name>
</gene>
<sequence>GISAATEHKILGLQADARQREVEAAARWSDVDSAISEHGAMAGPLKGRPGYAPSPSCSVGFREYSKVSLQGGARDAPSLISTLPSEARMQLEDFERRVPQPAQAADVGLVAFTREPEKADELRLILDCRRANQLFHKPPGVSPERMWLTKTSGGDIRRNFCWPPLAAWHSGISELVGVVLGPGEKLSDWEPSPALGGPGVMGHAGHCMGVDSAGVLSFDGGLVRQVPGEARRGVDRDALRFHEVEVLRHGVASLGWHLDGDSRVARPSSQRFGLARQGVRGLLRLRKVAGWQVEGRVAFLCLMRRERLSIFHAVCRFARGSCGKFQPLWATAREELVAFVRATVFVEDVAAVGRVPELSRYRLGGARAREHAFKVAGIK</sequence>
<accession>A0ABN9RC13</accession>
<dbReference type="EMBL" id="CAUYUJ010006101">
    <property type="protein sequence ID" value="CAK0816101.1"/>
    <property type="molecule type" value="Genomic_DNA"/>
</dbReference>
<organism evidence="1 2">
    <name type="scientific">Prorocentrum cordatum</name>
    <dbReference type="NCBI Taxonomy" id="2364126"/>
    <lineage>
        <taxon>Eukaryota</taxon>
        <taxon>Sar</taxon>
        <taxon>Alveolata</taxon>
        <taxon>Dinophyceae</taxon>
        <taxon>Prorocentrales</taxon>
        <taxon>Prorocentraceae</taxon>
        <taxon>Prorocentrum</taxon>
    </lineage>
</organism>